<comment type="catalytic activity">
    <reaction evidence="7">
        <text>alpha-D-glucose 6-phosphate = beta-D-fructose 6-phosphate</text>
        <dbReference type="Rhea" id="RHEA:11816"/>
        <dbReference type="ChEBI" id="CHEBI:57634"/>
        <dbReference type="ChEBI" id="CHEBI:58225"/>
        <dbReference type="EC" id="5.3.1.9"/>
    </reaction>
</comment>
<evidence type="ECO:0000256" key="2">
    <source>
        <dbReference type="ARBA" id="ARBA00006604"/>
    </source>
</evidence>
<gene>
    <name evidence="8" type="ORF">LCGC14_0451810</name>
</gene>
<evidence type="ECO:0000256" key="6">
    <source>
        <dbReference type="ARBA" id="ARBA00023235"/>
    </source>
</evidence>
<dbReference type="PRINTS" id="PR00662">
    <property type="entry name" value="G6PISOMERASE"/>
</dbReference>
<dbReference type="PROSITE" id="PS00174">
    <property type="entry name" value="P_GLUCOSE_ISOMERASE_2"/>
    <property type="match status" value="1"/>
</dbReference>
<dbReference type="FunFam" id="1.10.1390.10:FF:000001">
    <property type="entry name" value="Glucose-6-phosphate isomerase"/>
    <property type="match status" value="1"/>
</dbReference>
<organism evidence="8">
    <name type="scientific">marine sediment metagenome</name>
    <dbReference type="NCBI Taxonomy" id="412755"/>
    <lineage>
        <taxon>unclassified sequences</taxon>
        <taxon>metagenomes</taxon>
        <taxon>ecological metagenomes</taxon>
    </lineage>
</organism>
<dbReference type="InterPro" id="IPR018189">
    <property type="entry name" value="Phosphoglucose_isomerase_CS"/>
</dbReference>
<dbReference type="InterPro" id="IPR035476">
    <property type="entry name" value="SIS_PGI_1"/>
</dbReference>
<dbReference type="GO" id="GO:0004347">
    <property type="term" value="F:glucose-6-phosphate isomerase activity"/>
    <property type="evidence" value="ECO:0007669"/>
    <property type="project" value="UniProtKB-EC"/>
</dbReference>
<dbReference type="CDD" id="cd05015">
    <property type="entry name" value="SIS_PGI_1"/>
    <property type="match status" value="1"/>
</dbReference>
<dbReference type="InterPro" id="IPR046348">
    <property type="entry name" value="SIS_dom_sf"/>
</dbReference>
<dbReference type="InterPro" id="IPR035482">
    <property type="entry name" value="SIS_PGI_2"/>
</dbReference>
<dbReference type="AlphaFoldDB" id="A0A0F9V4F3"/>
<dbReference type="PROSITE" id="PS51463">
    <property type="entry name" value="P_GLUCOSE_ISOMERASE_3"/>
    <property type="match status" value="1"/>
</dbReference>
<dbReference type="Pfam" id="PF00342">
    <property type="entry name" value="PGI"/>
    <property type="match status" value="1"/>
</dbReference>
<keyword evidence="4" id="KW-0312">Gluconeogenesis</keyword>
<evidence type="ECO:0000256" key="1">
    <source>
        <dbReference type="ARBA" id="ARBA00004926"/>
    </source>
</evidence>
<accession>A0A0F9V4F3</accession>
<dbReference type="FunFam" id="3.40.50.10490:FF:000004">
    <property type="entry name" value="Glucose-6-phosphate isomerase"/>
    <property type="match status" value="1"/>
</dbReference>
<dbReference type="GO" id="GO:0005829">
    <property type="term" value="C:cytosol"/>
    <property type="evidence" value="ECO:0007669"/>
    <property type="project" value="TreeGrafter"/>
</dbReference>
<evidence type="ECO:0000256" key="3">
    <source>
        <dbReference type="ARBA" id="ARBA00011952"/>
    </source>
</evidence>
<dbReference type="HAMAP" id="MF_00473">
    <property type="entry name" value="G6P_isomerase"/>
    <property type="match status" value="1"/>
</dbReference>
<evidence type="ECO:0000256" key="7">
    <source>
        <dbReference type="ARBA" id="ARBA00029321"/>
    </source>
</evidence>
<dbReference type="GO" id="GO:0051156">
    <property type="term" value="P:glucose 6-phosphate metabolic process"/>
    <property type="evidence" value="ECO:0007669"/>
    <property type="project" value="TreeGrafter"/>
</dbReference>
<dbReference type="CDD" id="cd05016">
    <property type="entry name" value="SIS_PGI_2"/>
    <property type="match status" value="1"/>
</dbReference>
<dbReference type="PROSITE" id="PS00765">
    <property type="entry name" value="P_GLUCOSE_ISOMERASE_1"/>
    <property type="match status" value="1"/>
</dbReference>
<dbReference type="PANTHER" id="PTHR11469:SF1">
    <property type="entry name" value="GLUCOSE-6-PHOSPHATE ISOMERASE"/>
    <property type="match status" value="1"/>
</dbReference>
<dbReference type="NCBIfam" id="NF001211">
    <property type="entry name" value="PRK00179.1"/>
    <property type="match status" value="1"/>
</dbReference>
<comment type="similarity">
    <text evidence="2">Belongs to the GPI family.</text>
</comment>
<dbReference type="InterPro" id="IPR023096">
    <property type="entry name" value="G6P_Isomerase_C"/>
</dbReference>
<name>A0A0F9V4F3_9ZZZZ</name>
<reference evidence="8" key="1">
    <citation type="journal article" date="2015" name="Nature">
        <title>Complex archaea that bridge the gap between prokaryotes and eukaryotes.</title>
        <authorList>
            <person name="Spang A."/>
            <person name="Saw J.H."/>
            <person name="Jorgensen S.L."/>
            <person name="Zaremba-Niedzwiedzka K."/>
            <person name="Martijn J."/>
            <person name="Lind A.E."/>
            <person name="van Eijk R."/>
            <person name="Schleper C."/>
            <person name="Guy L."/>
            <person name="Ettema T.J."/>
        </authorList>
    </citation>
    <scope>NUCLEOTIDE SEQUENCE</scope>
</reference>
<dbReference type="Gene3D" id="3.40.50.10490">
    <property type="entry name" value="Glucose-6-phosphate isomerase like protein, domain 1"/>
    <property type="match status" value="2"/>
</dbReference>
<dbReference type="SUPFAM" id="SSF53697">
    <property type="entry name" value="SIS domain"/>
    <property type="match status" value="1"/>
</dbReference>
<keyword evidence="6" id="KW-0413">Isomerase</keyword>
<comment type="pathway">
    <text evidence="1">Carbohydrate degradation; glycolysis; D-glyceraldehyde 3-phosphate and glycerone phosphate from D-glucose: step 2/4.</text>
</comment>
<dbReference type="PANTHER" id="PTHR11469">
    <property type="entry name" value="GLUCOSE-6-PHOSPHATE ISOMERASE"/>
    <property type="match status" value="1"/>
</dbReference>
<sequence length="556" mass="61490">MKRLEGTYMSNRTQLASWQALEQSAAKMKQTHLKTLFAQDDTRFSKFSTQVPGVLFDYSKQLIDNDVFANLMSLAKECDIASWRDKMFSGEKINITEDRSVLHTALRNRAHTPLIVDGENVTQAVDNELAKIKVFVEKVRSGKWLGYTGKAVKDVVSIGVGGSNLGPQMATEALKALADDTLNVHYVSNADGVQISSILKAIDPETTLFVISSKTFTTSETMTNAKTAVDWFLQTTKDESTIAKHFVAVSTNLEKTAAFGISDENVFTMWDWVGGRFSLWSAIGLPIALYLGYDAFEAILEGAFEVDEHFKSAPFEQNIPLIMALLSVWNTSFLGYTAQAILPYDQALHMLPAYLQQGEMESNGKHVNFAGETVPYTTVPIIWGMTGINGQHAFYQCLHQGNVIVPADFIASVKPQVNVDKHHDILLSNFFAQTEAMMSGVDAAQVTADLTAKGKSQAEIDELLNHKIHQGNRPTTSMLLDTVDAKTVGRLIALYEHKIFCQGIILEICSFDQWGVELGKGLASKIESELTDESVKHAHDSSTNGLMAYYKQNRTQ</sequence>
<dbReference type="GO" id="GO:0048029">
    <property type="term" value="F:monosaccharide binding"/>
    <property type="evidence" value="ECO:0007669"/>
    <property type="project" value="TreeGrafter"/>
</dbReference>
<dbReference type="GO" id="GO:0006096">
    <property type="term" value="P:glycolytic process"/>
    <property type="evidence" value="ECO:0007669"/>
    <property type="project" value="UniProtKB-UniPathway"/>
</dbReference>
<dbReference type="Gene3D" id="1.10.1390.10">
    <property type="match status" value="1"/>
</dbReference>
<dbReference type="GO" id="GO:0006094">
    <property type="term" value="P:gluconeogenesis"/>
    <property type="evidence" value="ECO:0007669"/>
    <property type="project" value="UniProtKB-KW"/>
</dbReference>
<evidence type="ECO:0000313" key="8">
    <source>
        <dbReference type="EMBL" id="KKN68391.1"/>
    </source>
</evidence>
<evidence type="ECO:0000256" key="4">
    <source>
        <dbReference type="ARBA" id="ARBA00022432"/>
    </source>
</evidence>
<dbReference type="UniPathway" id="UPA00109">
    <property type="reaction ID" value="UER00181"/>
</dbReference>
<comment type="caution">
    <text evidence="8">The sequence shown here is derived from an EMBL/GenBank/DDBJ whole genome shotgun (WGS) entry which is preliminary data.</text>
</comment>
<dbReference type="EMBL" id="LAZR01000450">
    <property type="protein sequence ID" value="KKN68391.1"/>
    <property type="molecule type" value="Genomic_DNA"/>
</dbReference>
<proteinExistence type="inferred from homology"/>
<dbReference type="EC" id="5.3.1.9" evidence="3"/>
<protein>
    <recommendedName>
        <fullName evidence="3">glucose-6-phosphate isomerase</fullName>
        <ecNumber evidence="3">5.3.1.9</ecNumber>
    </recommendedName>
</protein>
<evidence type="ECO:0000256" key="5">
    <source>
        <dbReference type="ARBA" id="ARBA00023152"/>
    </source>
</evidence>
<keyword evidence="5" id="KW-0324">Glycolysis</keyword>
<dbReference type="InterPro" id="IPR001672">
    <property type="entry name" value="G6P_Isomerase"/>
</dbReference>
<dbReference type="GO" id="GO:0097367">
    <property type="term" value="F:carbohydrate derivative binding"/>
    <property type="evidence" value="ECO:0007669"/>
    <property type="project" value="InterPro"/>
</dbReference>